<sequence>MYYIREFFIKNKIKKTKNYMCFFNLARISFMKEKIIYRSDKL</sequence>
<protein>
    <submittedName>
        <fullName evidence="1">Uncharacterized protein</fullName>
    </submittedName>
</protein>
<dbReference type="EMBL" id="CAKJVE010000004">
    <property type="protein sequence ID" value="CAG9709060.1"/>
    <property type="molecule type" value="Genomic_DNA"/>
</dbReference>
<evidence type="ECO:0000313" key="1">
    <source>
        <dbReference type="EMBL" id="CAG9709060.1"/>
    </source>
</evidence>
<proteinExistence type="predicted"/>
<organism evidence="1 2">
    <name type="scientific">Clostridium neonatale</name>
    <dbReference type="NCBI Taxonomy" id="137838"/>
    <lineage>
        <taxon>Bacteria</taxon>
        <taxon>Bacillati</taxon>
        <taxon>Bacillota</taxon>
        <taxon>Clostridia</taxon>
        <taxon>Eubacteriales</taxon>
        <taxon>Clostridiaceae</taxon>
        <taxon>Clostridium</taxon>
    </lineage>
</organism>
<accession>A0AA86JIW1</accession>
<gene>
    <name evidence="1" type="ORF">CNEO_43934</name>
</gene>
<dbReference type="Proteomes" id="UP000789738">
    <property type="component" value="Unassembled WGS sequence"/>
</dbReference>
<dbReference type="AlphaFoldDB" id="A0AA86JIW1"/>
<name>A0AA86JIW1_9CLOT</name>
<reference evidence="1" key="1">
    <citation type="submission" date="2021-10" db="EMBL/GenBank/DDBJ databases">
        <authorList>
            <person name="Mesa V."/>
        </authorList>
    </citation>
    <scope>NUCLEOTIDE SEQUENCE</scope>
    <source>
        <strain evidence="1">CC3_PB</strain>
    </source>
</reference>
<evidence type="ECO:0000313" key="2">
    <source>
        <dbReference type="Proteomes" id="UP000789738"/>
    </source>
</evidence>
<comment type="caution">
    <text evidence="1">The sequence shown here is derived from an EMBL/GenBank/DDBJ whole genome shotgun (WGS) entry which is preliminary data.</text>
</comment>